<evidence type="ECO:0000256" key="1">
    <source>
        <dbReference type="PROSITE-ProRule" id="PRU00259"/>
    </source>
</evidence>
<evidence type="ECO:0000313" key="6">
    <source>
        <dbReference type="Proteomes" id="UP000320475"/>
    </source>
</evidence>
<feature type="region of interest" description="Disordered" evidence="2">
    <location>
        <begin position="1"/>
        <end position="22"/>
    </location>
</feature>
<evidence type="ECO:0000313" key="3">
    <source>
        <dbReference type="EMBL" id="TPX44586.1"/>
    </source>
</evidence>
<dbReference type="InterPro" id="IPR011989">
    <property type="entry name" value="ARM-like"/>
</dbReference>
<gene>
    <name evidence="3" type="ORF">SeLEV6574_g04400</name>
    <name evidence="4" type="ORF">SeMB42_g01535</name>
</gene>
<dbReference type="SUPFAM" id="SSF48371">
    <property type="entry name" value="ARM repeat"/>
    <property type="match status" value="1"/>
</dbReference>
<comment type="caution">
    <text evidence="4">The sequence shown here is derived from an EMBL/GenBank/DDBJ whole genome shotgun (WGS) entry which is preliminary data.</text>
</comment>
<feature type="compositionally biased region" description="Low complexity" evidence="2">
    <location>
        <begin position="149"/>
        <end position="162"/>
    </location>
</feature>
<organism evidence="4 5">
    <name type="scientific">Synchytrium endobioticum</name>
    <dbReference type="NCBI Taxonomy" id="286115"/>
    <lineage>
        <taxon>Eukaryota</taxon>
        <taxon>Fungi</taxon>
        <taxon>Fungi incertae sedis</taxon>
        <taxon>Chytridiomycota</taxon>
        <taxon>Chytridiomycota incertae sedis</taxon>
        <taxon>Chytridiomycetes</taxon>
        <taxon>Synchytriales</taxon>
        <taxon>Synchytriaceae</taxon>
        <taxon>Synchytrium</taxon>
    </lineage>
</organism>
<dbReference type="PANTHER" id="PTHR21356:SF1">
    <property type="entry name" value="ARMADILLO REPEAT-CONTAINING PROTEIN 2"/>
    <property type="match status" value="1"/>
</dbReference>
<feature type="compositionally biased region" description="Low complexity" evidence="2">
    <location>
        <begin position="86"/>
        <end position="102"/>
    </location>
</feature>
<protein>
    <recommendedName>
        <fullName evidence="7">Armadillo repeat-containing domain-containing protein</fullName>
    </recommendedName>
</protein>
<dbReference type="SMART" id="SM00185">
    <property type="entry name" value="ARM"/>
    <property type="match status" value="5"/>
</dbReference>
<reference evidence="5 6" key="1">
    <citation type="journal article" date="2019" name="Sci. Rep.">
        <title>Comparative genomics of chytrid fungi reveal insights into the obligate biotrophic and pathogenic lifestyle of Synchytrium endobioticum.</title>
        <authorList>
            <person name="van de Vossenberg B.T.L.H."/>
            <person name="Warris S."/>
            <person name="Nguyen H.D.T."/>
            <person name="van Gent-Pelzer M.P.E."/>
            <person name="Joly D.L."/>
            <person name="van de Geest H.C."/>
            <person name="Bonants P.J.M."/>
            <person name="Smith D.S."/>
            <person name="Levesque C.A."/>
            <person name="van der Lee T.A.J."/>
        </authorList>
    </citation>
    <scope>NUCLEOTIDE SEQUENCE [LARGE SCALE GENOMIC DNA]</scope>
    <source>
        <strain evidence="3 6">LEV6574</strain>
        <strain evidence="4 5">MB42</strain>
    </source>
</reference>
<dbReference type="VEuPathDB" id="FungiDB:SeMB42_g01535"/>
<dbReference type="EMBL" id="QEAM01000175">
    <property type="protein sequence ID" value="TPX44586.1"/>
    <property type="molecule type" value="Genomic_DNA"/>
</dbReference>
<dbReference type="Proteomes" id="UP000317494">
    <property type="component" value="Unassembled WGS sequence"/>
</dbReference>
<sequence>MMQRRNEPHASTAPSRSNLGMLPALGVKRETVLDIVSEARASLQKPSRPFTPAAAAAATKLCASKVHSLNRVPLPPPSPPSPDPYARPTTPRRLGPLRPSPTDTALATPHTHRDYRDLRTASQLSVTSSDDLLHAQYNATASAHDDFGSNSATSSRTASAKTLAPPSSDWTHLLSVLSLPQNPLDRAWDVLEGMNWLRKSTQSNPGQELEDVTRQVAQKLNMWIAIGRDQHSQGGQNEASMRMVWDACALAIKVASTNAAIIHALEIMSEVGTGDFTPSRRSIVTVLELTTDTPSEDTAMLSLQESAVSLLKSLALSDTGRDVLVSQGGVKTLANGLRKAIENADSGDYKGFVSEATATLRNIVADPTTCSQFVKARAIVPLLDILDQDLPYSSSEEAMWHASRVLSKLSTDATCLEAMAMCRVTIPSIVGVIVKYQTHQPLLVRLLFVLGNLTCIYPSRNHEKLSEFVCDIVALLDLYAQEAFRAHDRSSLSEDHVQILVKLVRLMANMALDKSLAHDMLGMMELENLVELLDPSFENEELLLNVVSALANLTFYTSILPNSISGKRMSIAERVTNHLVHENTELVIEGIRVIANISRFPDARDVFASNKAPEIICLLSAHQDRDIAFQACGAIINMAADPDLRSVLVREGATDGLTEAMANVLEEHDWEFGCVVAQAISNLGRDAIDDKMLDLLDIAYDVAKTTPAASSFSTIISQLTLS</sequence>
<dbReference type="OrthoDB" id="247006at2759"/>
<dbReference type="InterPro" id="IPR016024">
    <property type="entry name" value="ARM-type_fold"/>
</dbReference>
<evidence type="ECO:0008006" key="7">
    <source>
        <dbReference type="Google" id="ProtNLM"/>
    </source>
</evidence>
<feature type="region of interest" description="Disordered" evidence="2">
    <location>
        <begin position="143"/>
        <end position="168"/>
    </location>
</feature>
<dbReference type="EMBL" id="QEAN01000040">
    <property type="protein sequence ID" value="TPX52289.1"/>
    <property type="molecule type" value="Genomic_DNA"/>
</dbReference>
<dbReference type="AlphaFoldDB" id="A0A507DKQ5"/>
<dbReference type="InterPro" id="IPR000225">
    <property type="entry name" value="Armadillo"/>
</dbReference>
<name>A0A507DKQ5_9FUNG</name>
<feature type="region of interest" description="Disordered" evidence="2">
    <location>
        <begin position="69"/>
        <end position="116"/>
    </location>
</feature>
<keyword evidence="5" id="KW-1185">Reference proteome</keyword>
<evidence type="ECO:0000313" key="5">
    <source>
        <dbReference type="Proteomes" id="UP000317494"/>
    </source>
</evidence>
<dbReference type="GO" id="GO:0044782">
    <property type="term" value="P:cilium organization"/>
    <property type="evidence" value="ECO:0007669"/>
    <property type="project" value="TreeGrafter"/>
</dbReference>
<dbReference type="Proteomes" id="UP000320475">
    <property type="component" value="Unassembled WGS sequence"/>
</dbReference>
<dbReference type="Gene3D" id="1.25.10.10">
    <property type="entry name" value="Leucine-rich Repeat Variant"/>
    <property type="match status" value="2"/>
</dbReference>
<evidence type="ECO:0000256" key="2">
    <source>
        <dbReference type="SAM" id="MobiDB-lite"/>
    </source>
</evidence>
<feature type="compositionally biased region" description="Pro residues" evidence="2">
    <location>
        <begin position="73"/>
        <end position="85"/>
    </location>
</feature>
<dbReference type="InterPro" id="IPR038905">
    <property type="entry name" value="ARMC2"/>
</dbReference>
<evidence type="ECO:0000313" key="4">
    <source>
        <dbReference type="EMBL" id="TPX52289.1"/>
    </source>
</evidence>
<dbReference type="PROSITE" id="PS50176">
    <property type="entry name" value="ARM_REPEAT"/>
    <property type="match status" value="1"/>
</dbReference>
<dbReference type="STRING" id="286115.A0A507DKQ5"/>
<dbReference type="PANTHER" id="PTHR21356">
    <property type="entry name" value="ARMADILLO REPEAT CONTAINING 2"/>
    <property type="match status" value="1"/>
</dbReference>
<accession>A0A507DKQ5</accession>
<feature type="repeat" description="ARM" evidence="1">
    <location>
        <begin position="524"/>
        <end position="554"/>
    </location>
</feature>
<proteinExistence type="predicted"/>